<dbReference type="Pfam" id="PF00083">
    <property type="entry name" value="Sugar_tr"/>
    <property type="match status" value="1"/>
</dbReference>
<name>A0A1J5S292_9ZZZZ</name>
<keyword evidence="3" id="KW-1003">Cell membrane</keyword>
<accession>A0A1J5S292</accession>
<feature type="transmembrane region" description="Helical" evidence="8">
    <location>
        <begin position="280"/>
        <end position="303"/>
    </location>
</feature>
<dbReference type="InterPro" id="IPR020846">
    <property type="entry name" value="MFS_dom"/>
</dbReference>
<dbReference type="InterPro" id="IPR036259">
    <property type="entry name" value="MFS_trans_sf"/>
</dbReference>
<feature type="domain" description="Major facilitator superfamily (MFS) profile" evidence="9">
    <location>
        <begin position="21"/>
        <end position="427"/>
    </location>
</feature>
<dbReference type="PROSITE" id="PS50850">
    <property type="entry name" value="MFS"/>
    <property type="match status" value="1"/>
</dbReference>
<feature type="transmembrane region" description="Helical" evidence="8">
    <location>
        <begin position="95"/>
        <end position="118"/>
    </location>
</feature>
<protein>
    <submittedName>
        <fullName evidence="10">Proline/betaine transporter</fullName>
    </submittedName>
</protein>
<feature type="transmembrane region" description="Helical" evidence="8">
    <location>
        <begin position="160"/>
        <end position="182"/>
    </location>
</feature>
<evidence type="ECO:0000256" key="8">
    <source>
        <dbReference type="SAM" id="Phobius"/>
    </source>
</evidence>
<feature type="transmembrane region" description="Helical" evidence="8">
    <location>
        <begin position="124"/>
        <end position="148"/>
    </location>
</feature>
<evidence type="ECO:0000256" key="3">
    <source>
        <dbReference type="ARBA" id="ARBA00022475"/>
    </source>
</evidence>
<dbReference type="EMBL" id="MLJW01000075">
    <property type="protein sequence ID" value="OIR02359.1"/>
    <property type="molecule type" value="Genomic_DNA"/>
</dbReference>
<dbReference type="GO" id="GO:0015293">
    <property type="term" value="F:symporter activity"/>
    <property type="evidence" value="ECO:0007669"/>
    <property type="project" value="UniProtKB-KW"/>
</dbReference>
<feature type="transmembrane region" description="Helical" evidence="8">
    <location>
        <begin position="21"/>
        <end position="42"/>
    </location>
</feature>
<dbReference type="PANTHER" id="PTHR43528:SF7">
    <property type="entry name" value="MFS TRANSPORTER"/>
    <property type="match status" value="1"/>
</dbReference>
<evidence type="ECO:0000313" key="10">
    <source>
        <dbReference type="EMBL" id="OIR02359.1"/>
    </source>
</evidence>
<proteinExistence type="predicted"/>
<evidence type="ECO:0000256" key="6">
    <source>
        <dbReference type="ARBA" id="ARBA00022989"/>
    </source>
</evidence>
<dbReference type="AlphaFoldDB" id="A0A1J5S292"/>
<evidence type="ECO:0000259" key="9">
    <source>
        <dbReference type="PROSITE" id="PS50850"/>
    </source>
</evidence>
<evidence type="ECO:0000256" key="7">
    <source>
        <dbReference type="ARBA" id="ARBA00023136"/>
    </source>
</evidence>
<feature type="transmembrane region" description="Helical" evidence="8">
    <location>
        <begin position="249"/>
        <end position="274"/>
    </location>
</feature>
<keyword evidence="4 8" id="KW-0812">Transmembrane</keyword>
<feature type="transmembrane region" description="Helical" evidence="8">
    <location>
        <begin position="340"/>
        <end position="365"/>
    </location>
</feature>
<keyword evidence="7 8" id="KW-0472">Membrane</keyword>
<organism evidence="10">
    <name type="scientific">mine drainage metagenome</name>
    <dbReference type="NCBI Taxonomy" id="410659"/>
    <lineage>
        <taxon>unclassified sequences</taxon>
        <taxon>metagenomes</taxon>
        <taxon>ecological metagenomes</taxon>
    </lineage>
</organism>
<keyword evidence="2" id="KW-0813">Transport</keyword>
<evidence type="ECO:0000256" key="1">
    <source>
        <dbReference type="ARBA" id="ARBA00004651"/>
    </source>
</evidence>
<feature type="transmembrane region" description="Helical" evidence="8">
    <location>
        <begin position="377"/>
        <end position="397"/>
    </location>
</feature>
<dbReference type="InterPro" id="IPR051084">
    <property type="entry name" value="H+-coupled_symporters"/>
</dbReference>
<keyword evidence="6 8" id="KW-1133">Transmembrane helix</keyword>
<evidence type="ECO:0000256" key="2">
    <source>
        <dbReference type="ARBA" id="ARBA00022448"/>
    </source>
</evidence>
<feature type="transmembrane region" description="Helical" evidence="8">
    <location>
        <begin position="62"/>
        <end position="83"/>
    </location>
</feature>
<evidence type="ECO:0000256" key="4">
    <source>
        <dbReference type="ARBA" id="ARBA00022692"/>
    </source>
</evidence>
<feature type="transmembrane region" description="Helical" evidence="8">
    <location>
        <begin position="403"/>
        <end position="422"/>
    </location>
</feature>
<comment type="caution">
    <text evidence="10">The sequence shown here is derived from an EMBL/GenBank/DDBJ whole genome shotgun (WGS) entry which is preliminary data.</text>
</comment>
<sequence>MTAASAPLRSGRPLGRGDIKTLFLAALGGALEFYDFVIFVFFTAAIGKLFFPPDMPDWLRQLQAFGIFAAGYLARPLGGIVMAHFGDLLGRKRMFTLSVFLMAIPTLLVGLLPTYAVLGYGAPLLLLVMRILQGAAVGGEVPGAWVFVSEHVPERHVGLACGLLTGGLTSGILLGSLSATAVTVHYTPAEILAYAWRIPFLLGGLLGLLAVYLRTHLRETPVFLEISRMEQLAEEMPVKAVLRRHRRAIAVSVVATWMLTAAIVVMILITPTLLTRLFALPQAVVLPANSAATLALSVACLLVGMAADRFGPARVMLVGGVGLVASSYGLYHAAAAAPALLIPLYALTGFFVGTIAVVPVVMVRAFPPPVRFSGISLAYNLSYAVFGGLTPLAVPLLTGLSPIAPVHYVAAAVLAGILMLAWHGRRAGA</sequence>
<dbReference type="SUPFAM" id="SSF103473">
    <property type="entry name" value="MFS general substrate transporter"/>
    <property type="match status" value="1"/>
</dbReference>
<feature type="transmembrane region" description="Helical" evidence="8">
    <location>
        <begin position="194"/>
        <end position="213"/>
    </location>
</feature>
<dbReference type="GO" id="GO:0005886">
    <property type="term" value="C:plasma membrane"/>
    <property type="evidence" value="ECO:0007669"/>
    <property type="project" value="UniProtKB-SubCell"/>
</dbReference>
<feature type="transmembrane region" description="Helical" evidence="8">
    <location>
        <begin position="315"/>
        <end position="334"/>
    </location>
</feature>
<dbReference type="PANTHER" id="PTHR43528">
    <property type="entry name" value="ALPHA-KETOGLUTARATE PERMEASE"/>
    <property type="match status" value="1"/>
</dbReference>
<dbReference type="InterPro" id="IPR005828">
    <property type="entry name" value="MFS_sugar_transport-like"/>
</dbReference>
<dbReference type="Gene3D" id="1.20.1250.20">
    <property type="entry name" value="MFS general substrate transporter like domains"/>
    <property type="match status" value="2"/>
</dbReference>
<gene>
    <name evidence="10" type="primary">proP_3</name>
    <name evidence="10" type="ORF">GALL_155160</name>
</gene>
<comment type="subcellular location">
    <subcellularLocation>
        <location evidence="1">Cell membrane</location>
        <topology evidence="1">Multi-pass membrane protein</topology>
    </subcellularLocation>
</comment>
<reference evidence="10" key="1">
    <citation type="submission" date="2016-10" db="EMBL/GenBank/DDBJ databases">
        <title>Sequence of Gallionella enrichment culture.</title>
        <authorList>
            <person name="Poehlein A."/>
            <person name="Muehling M."/>
            <person name="Daniel R."/>
        </authorList>
    </citation>
    <scope>NUCLEOTIDE SEQUENCE</scope>
</reference>
<evidence type="ECO:0000256" key="5">
    <source>
        <dbReference type="ARBA" id="ARBA00022847"/>
    </source>
</evidence>
<keyword evidence="5" id="KW-0769">Symport</keyword>